<reference evidence="1" key="2">
    <citation type="submission" date="2013-05" db="EMBL/GenBank/DDBJ databases">
        <authorList>
            <person name="Carter J.-M."/>
            <person name="Baker S.C."/>
            <person name="Pink R."/>
            <person name="Carter D.R.F."/>
            <person name="Collins A."/>
            <person name="Tomlin J."/>
            <person name="Gibbs M."/>
            <person name="Breuker C.J."/>
        </authorList>
    </citation>
    <scope>NUCLEOTIDE SEQUENCE</scope>
    <source>
        <tissue evidence="1">Ovary</tissue>
    </source>
</reference>
<name>S4PWW4_9NEOP</name>
<dbReference type="EMBL" id="GAIX01006083">
    <property type="protein sequence ID" value="JAA86477.1"/>
    <property type="molecule type" value="Transcribed_RNA"/>
</dbReference>
<sequence>MSVGWKLATAEASHQKKGIWINMVPCYLIKKANFSFKRARKSSLYHQLDCILQNTLYTCCITYVSVLCSVS</sequence>
<dbReference type="AlphaFoldDB" id="S4PWW4"/>
<reference evidence="1" key="1">
    <citation type="journal article" date="2013" name="BMC Genomics">
        <title>Unscrambling butterfly oogenesis.</title>
        <authorList>
            <person name="Carter J.M."/>
            <person name="Baker S.C."/>
            <person name="Pink R."/>
            <person name="Carter D.R."/>
            <person name="Collins A."/>
            <person name="Tomlin J."/>
            <person name="Gibbs M."/>
            <person name="Breuker C.J."/>
        </authorList>
    </citation>
    <scope>NUCLEOTIDE SEQUENCE</scope>
    <source>
        <tissue evidence="1">Ovary</tissue>
    </source>
</reference>
<organism evidence="1">
    <name type="scientific">Pararge aegeria</name>
    <name type="common">speckled wood butterfly</name>
    <dbReference type="NCBI Taxonomy" id="116150"/>
    <lineage>
        <taxon>Eukaryota</taxon>
        <taxon>Metazoa</taxon>
        <taxon>Ecdysozoa</taxon>
        <taxon>Arthropoda</taxon>
        <taxon>Hexapoda</taxon>
        <taxon>Insecta</taxon>
        <taxon>Pterygota</taxon>
        <taxon>Neoptera</taxon>
        <taxon>Endopterygota</taxon>
        <taxon>Lepidoptera</taxon>
        <taxon>Glossata</taxon>
        <taxon>Ditrysia</taxon>
        <taxon>Papilionoidea</taxon>
        <taxon>Nymphalidae</taxon>
        <taxon>Satyrinae</taxon>
        <taxon>Satyrini</taxon>
        <taxon>Parargina</taxon>
        <taxon>Pararge</taxon>
    </lineage>
</organism>
<protein>
    <submittedName>
        <fullName evidence="1">Uncharacterized protein</fullName>
    </submittedName>
</protein>
<proteinExistence type="predicted"/>
<evidence type="ECO:0000313" key="1">
    <source>
        <dbReference type="EMBL" id="JAA86477.1"/>
    </source>
</evidence>
<accession>S4PWW4</accession>